<dbReference type="OrthoDB" id="9777593at2"/>
<sequence length="220" mass="24982">MIKTTIVGLGDSLTSGYGMIGGDNYINRLEKYLPKYYPSILWSIHNISKVGITTREGLDLLKDKILPLKPNIVMIMLGTNDISLDNAMHRTIDEFEKNTQNMLELISEFNNRTGLNNCVPIPFLITPPCIIKEDLNSDKSNNRLHQYVHITKQLGNTYSCPVIDFFSITCNTPSKALLFQEDGIHLSKAGYDLLYDTVFGEFTKLINYEGLLKDREQKRA</sequence>
<dbReference type="RefSeq" id="WP_132250966.1">
    <property type="nucleotide sequence ID" value="NZ_SMAL01000003.1"/>
</dbReference>
<dbReference type="EMBL" id="SMAL01000003">
    <property type="protein sequence ID" value="TCT15349.1"/>
    <property type="molecule type" value="Genomic_DNA"/>
</dbReference>
<dbReference type="InterPro" id="IPR045136">
    <property type="entry name" value="Iah1-like"/>
</dbReference>
<dbReference type="Pfam" id="PF13472">
    <property type="entry name" value="Lipase_GDSL_2"/>
    <property type="match status" value="1"/>
</dbReference>
<evidence type="ECO:0000313" key="3">
    <source>
        <dbReference type="Proteomes" id="UP000294902"/>
    </source>
</evidence>
<dbReference type="Proteomes" id="UP000294902">
    <property type="component" value="Unassembled WGS sequence"/>
</dbReference>
<protein>
    <submittedName>
        <fullName evidence="2">Lysophospholipase L1-like esterase</fullName>
    </submittedName>
</protein>
<proteinExistence type="predicted"/>
<dbReference type="SUPFAM" id="SSF52266">
    <property type="entry name" value="SGNH hydrolase"/>
    <property type="match status" value="1"/>
</dbReference>
<accession>A0A4R3MP35</accession>
<evidence type="ECO:0000313" key="2">
    <source>
        <dbReference type="EMBL" id="TCT15349.1"/>
    </source>
</evidence>
<feature type="domain" description="SGNH hydrolase-type esterase" evidence="1">
    <location>
        <begin position="9"/>
        <end position="193"/>
    </location>
</feature>
<comment type="caution">
    <text evidence="2">The sequence shown here is derived from an EMBL/GenBank/DDBJ whole genome shotgun (WGS) entry which is preliminary data.</text>
</comment>
<gene>
    <name evidence="2" type="ORF">EDC18_10354</name>
</gene>
<dbReference type="PANTHER" id="PTHR14209:SF19">
    <property type="entry name" value="ISOAMYL ACETATE-HYDROLYZING ESTERASE 1 HOMOLOG"/>
    <property type="match status" value="1"/>
</dbReference>
<dbReference type="Gene3D" id="3.40.50.1110">
    <property type="entry name" value="SGNH hydrolase"/>
    <property type="match status" value="1"/>
</dbReference>
<evidence type="ECO:0000259" key="1">
    <source>
        <dbReference type="Pfam" id="PF13472"/>
    </source>
</evidence>
<dbReference type="InterPro" id="IPR013830">
    <property type="entry name" value="SGNH_hydro"/>
</dbReference>
<keyword evidence="3" id="KW-1185">Reference proteome</keyword>
<organism evidence="2 3">
    <name type="scientific">Natranaerovirga pectinivora</name>
    <dbReference type="NCBI Taxonomy" id="682400"/>
    <lineage>
        <taxon>Bacteria</taxon>
        <taxon>Bacillati</taxon>
        <taxon>Bacillota</taxon>
        <taxon>Clostridia</taxon>
        <taxon>Lachnospirales</taxon>
        <taxon>Natranaerovirgaceae</taxon>
        <taxon>Natranaerovirga</taxon>
    </lineage>
</organism>
<dbReference type="CDD" id="cd00229">
    <property type="entry name" value="SGNH_hydrolase"/>
    <property type="match status" value="1"/>
</dbReference>
<reference evidence="2 3" key="1">
    <citation type="submission" date="2019-03" db="EMBL/GenBank/DDBJ databases">
        <title>Genomic Encyclopedia of Type Strains, Phase IV (KMG-IV): sequencing the most valuable type-strain genomes for metagenomic binning, comparative biology and taxonomic classification.</title>
        <authorList>
            <person name="Goeker M."/>
        </authorList>
    </citation>
    <scope>NUCLEOTIDE SEQUENCE [LARGE SCALE GENOMIC DNA]</scope>
    <source>
        <strain evidence="2 3">DSM 24629</strain>
    </source>
</reference>
<dbReference type="PANTHER" id="PTHR14209">
    <property type="entry name" value="ISOAMYL ACETATE-HYDROLYZING ESTERASE 1"/>
    <property type="match status" value="1"/>
</dbReference>
<name>A0A4R3MP35_9FIRM</name>
<dbReference type="AlphaFoldDB" id="A0A4R3MP35"/>
<dbReference type="InterPro" id="IPR036514">
    <property type="entry name" value="SGNH_hydro_sf"/>
</dbReference>